<evidence type="ECO:0000313" key="4">
    <source>
        <dbReference type="Proteomes" id="UP000305539"/>
    </source>
</evidence>
<dbReference type="OrthoDB" id="197187at2"/>
<dbReference type="GO" id="GO:0005737">
    <property type="term" value="C:cytoplasm"/>
    <property type="evidence" value="ECO:0007669"/>
    <property type="project" value="UniProtKB-SubCell"/>
</dbReference>
<comment type="caution">
    <text evidence="3">The sequence shown here is derived from an EMBL/GenBank/DDBJ whole genome shotgun (WGS) entry which is preliminary data.</text>
</comment>
<accession>A0A4U1I3F8</accession>
<dbReference type="RefSeq" id="WP_136895995.1">
    <property type="nucleotide sequence ID" value="NZ_SWJE01000008.1"/>
</dbReference>
<reference evidence="3 4" key="1">
    <citation type="submission" date="2019-04" db="EMBL/GenBank/DDBJ databases">
        <title>Trinickia sp. 7GSK02, isolated from subtropical forest soil.</title>
        <authorList>
            <person name="Gao Z.-H."/>
            <person name="Qiu L.-H."/>
        </authorList>
    </citation>
    <scope>NUCLEOTIDE SEQUENCE [LARGE SCALE GENOMIC DNA]</scope>
    <source>
        <strain evidence="3 4">7GSK02</strain>
    </source>
</reference>
<dbReference type="PANTHER" id="PTHR31250">
    <property type="entry name" value="IQ DOMAIN-CONTAINING PROTEIN IQM3"/>
    <property type="match status" value="1"/>
</dbReference>
<evidence type="ECO:0000256" key="1">
    <source>
        <dbReference type="ARBA" id="ARBA00004496"/>
    </source>
</evidence>
<keyword evidence="4" id="KW-1185">Reference proteome</keyword>
<evidence type="ECO:0000313" key="3">
    <source>
        <dbReference type="EMBL" id="TKC87732.1"/>
    </source>
</evidence>
<gene>
    <name evidence="3" type="ORF">FAZ69_15705</name>
</gene>
<sequence>MAIIPTKADFVSATDLKFVISGRRVEDRILNNIDSLLDLFHGLESESDAGVKKAARINVLGRLYFATDRWLKIADQGSNPTVNPRRRPAVFALYKLIVDRIKSDAGVNESVMPSWLVKTFGKDMVEHGVHVDLVTDSARYLSEQEREKYKIVFKGGLAYQQKWWEDSAALILADTEIRNHNDVVNKVISNLFGGYVVSMSGDFYSGPHVPAAEKSNNGRYHSSYFSGGSVLCAGEIRIRNGVVTHINDKSGHYRPDSSNLARAVEALETQGVNIKNILVKALGYGEMMAERYLEKINERLDVYRTISHHASSAPSAISRFEHGVVMNRISHDVRKEAFEILKAHWINNGAKPPRPGHGFQARMDCYVCKDYSVYWLKMNELKTAAGGRIENIVVPEIASLLGTGPGFITRPRR</sequence>
<proteinExistence type="predicted"/>
<dbReference type="Proteomes" id="UP000305539">
    <property type="component" value="Unassembled WGS sequence"/>
</dbReference>
<name>A0A4U1I3F8_9BURK</name>
<organism evidence="3 4">
    <name type="scientific">Trinickia terrae</name>
    <dbReference type="NCBI Taxonomy" id="2571161"/>
    <lineage>
        <taxon>Bacteria</taxon>
        <taxon>Pseudomonadati</taxon>
        <taxon>Pseudomonadota</taxon>
        <taxon>Betaproteobacteria</taxon>
        <taxon>Burkholderiales</taxon>
        <taxon>Burkholderiaceae</taxon>
        <taxon>Trinickia</taxon>
    </lineage>
</organism>
<keyword evidence="2" id="KW-0963">Cytoplasm</keyword>
<dbReference type="PANTHER" id="PTHR31250:SF27">
    <property type="entry name" value="IQ DOMAIN-CONTAINING PROTEIN IQM5"/>
    <property type="match status" value="1"/>
</dbReference>
<comment type="subcellular location">
    <subcellularLocation>
        <location evidence="1">Cytoplasm</location>
    </subcellularLocation>
</comment>
<protein>
    <submittedName>
        <fullName evidence="3">Uncharacterized protein</fullName>
    </submittedName>
</protein>
<dbReference type="AlphaFoldDB" id="A0A4U1I3F8"/>
<evidence type="ECO:0000256" key="2">
    <source>
        <dbReference type="ARBA" id="ARBA00022490"/>
    </source>
</evidence>
<dbReference type="EMBL" id="SWJE01000008">
    <property type="protein sequence ID" value="TKC87732.1"/>
    <property type="molecule type" value="Genomic_DNA"/>
</dbReference>
<dbReference type="InterPro" id="IPR044159">
    <property type="entry name" value="IQM"/>
</dbReference>